<feature type="domain" description="Ubiquinol-cytochrome C reductase hinge" evidence="9">
    <location>
        <begin position="63"/>
        <end position="126"/>
    </location>
</feature>
<keyword evidence="7" id="KW-0496">Mitochondrion</keyword>
<protein>
    <submittedName>
        <fullName evidence="11">Cytochrome b-c1 complex subunit 6, mitochondrial</fullName>
    </submittedName>
</protein>
<sequence>MVLGTQVVAASDPKEEEDDEPFCACICFCEEEDEDGEGDADCTCFCFCEDDPEEEEEEEELIDPQDTLKESCSEKRECVTLKEKLDECNARVEGRSKTSETCTEEIIDFMHCVDHCVAKSLFTKLK</sequence>
<evidence type="ECO:0000256" key="8">
    <source>
        <dbReference type="ARBA" id="ARBA00023136"/>
    </source>
</evidence>
<evidence type="ECO:0000259" key="9">
    <source>
        <dbReference type="Pfam" id="PF02320"/>
    </source>
</evidence>
<dbReference type="Proteomes" id="UP000694888">
    <property type="component" value="Unplaced"/>
</dbReference>
<evidence type="ECO:0000256" key="1">
    <source>
        <dbReference type="ARBA" id="ARBA00004137"/>
    </source>
</evidence>
<keyword evidence="3" id="KW-0813">Transport</keyword>
<dbReference type="PANTHER" id="PTHR15336">
    <property type="entry name" value="UBIQUINOL-CYTOCHROME C REDUCTASE COMPLEX 7.8 KDA PROTEIN"/>
    <property type="match status" value="1"/>
</dbReference>
<organism evidence="10 11">
    <name type="scientific">Aplysia californica</name>
    <name type="common">California sea hare</name>
    <dbReference type="NCBI Taxonomy" id="6500"/>
    <lineage>
        <taxon>Eukaryota</taxon>
        <taxon>Metazoa</taxon>
        <taxon>Spiralia</taxon>
        <taxon>Lophotrochozoa</taxon>
        <taxon>Mollusca</taxon>
        <taxon>Gastropoda</taxon>
        <taxon>Heterobranchia</taxon>
        <taxon>Euthyneura</taxon>
        <taxon>Tectipleura</taxon>
        <taxon>Aplysiida</taxon>
        <taxon>Aplysioidea</taxon>
        <taxon>Aplysiidae</taxon>
        <taxon>Aplysia</taxon>
    </lineage>
</organism>
<evidence type="ECO:0000313" key="11">
    <source>
        <dbReference type="RefSeq" id="XP_005110018.1"/>
    </source>
</evidence>
<dbReference type="InterPro" id="IPR036811">
    <property type="entry name" value="Ubol_cytC_Rdtase_hinge_dom_sf"/>
</dbReference>
<dbReference type="GeneID" id="101855381"/>
<keyword evidence="8" id="KW-0472">Membrane</keyword>
<reference evidence="11" key="1">
    <citation type="submission" date="2025-08" db="UniProtKB">
        <authorList>
            <consortium name="RefSeq"/>
        </authorList>
    </citation>
    <scope>IDENTIFICATION</scope>
</reference>
<dbReference type="Pfam" id="PF02320">
    <property type="entry name" value="UCR_hinge"/>
    <property type="match status" value="1"/>
</dbReference>
<evidence type="ECO:0000313" key="10">
    <source>
        <dbReference type="Proteomes" id="UP000694888"/>
    </source>
</evidence>
<keyword evidence="10" id="KW-1185">Reference proteome</keyword>
<dbReference type="InterPro" id="IPR023184">
    <property type="entry name" value="Ubol_cytC_Rdtase_hinge_dom"/>
</dbReference>
<evidence type="ECO:0000256" key="2">
    <source>
        <dbReference type="ARBA" id="ARBA00006498"/>
    </source>
</evidence>
<dbReference type="Gene3D" id="1.10.287.20">
    <property type="entry name" value="Ubiquinol-cytochrome C reductase hinge domain"/>
    <property type="match status" value="1"/>
</dbReference>
<name>A0ABM0K6P9_APLCA</name>
<keyword evidence="6" id="KW-0249">Electron transport</keyword>
<keyword evidence="4" id="KW-0679">Respiratory chain</keyword>
<evidence type="ECO:0000256" key="4">
    <source>
        <dbReference type="ARBA" id="ARBA00022660"/>
    </source>
</evidence>
<evidence type="ECO:0000256" key="3">
    <source>
        <dbReference type="ARBA" id="ARBA00022448"/>
    </source>
</evidence>
<dbReference type="SUPFAM" id="SSF81531">
    <property type="entry name" value="Non-heme 11 kDa protein of cytochrome bc1 complex (Ubiquinol-cytochrome c reductase)"/>
    <property type="match status" value="1"/>
</dbReference>
<evidence type="ECO:0000256" key="7">
    <source>
        <dbReference type="ARBA" id="ARBA00023128"/>
    </source>
</evidence>
<gene>
    <name evidence="11" type="primary">LOC101855381</name>
</gene>
<comment type="subcellular location">
    <subcellularLocation>
        <location evidence="1">Mitochondrion inner membrane</location>
        <topology evidence="1">Peripheral membrane protein</topology>
        <orientation evidence="1">Intermembrane side</orientation>
    </subcellularLocation>
</comment>
<evidence type="ECO:0000256" key="5">
    <source>
        <dbReference type="ARBA" id="ARBA00022792"/>
    </source>
</evidence>
<dbReference type="InterPro" id="IPR003422">
    <property type="entry name" value="Cyt_b-c1_6"/>
</dbReference>
<keyword evidence="5" id="KW-0999">Mitochondrion inner membrane</keyword>
<dbReference type="PANTHER" id="PTHR15336:SF0">
    <property type="entry name" value="CYTOCHROME B-C1 COMPLEX SUBUNIT 6, MITOCHONDRIAL"/>
    <property type="match status" value="1"/>
</dbReference>
<proteinExistence type="inferred from homology"/>
<accession>A0ABM0K6P9</accession>
<evidence type="ECO:0000256" key="6">
    <source>
        <dbReference type="ARBA" id="ARBA00022982"/>
    </source>
</evidence>
<comment type="similarity">
    <text evidence="2">Belongs to the UQCRH/QCR6 family.</text>
</comment>
<dbReference type="RefSeq" id="XP_005110018.1">
    <property type="nucleotide sequence ID" value="XM_005109961.3"/>
</dbReference>